<reference evidence="18 19" key="1">
    <citation type="journal article" date="2018" name="Science">
        <title>The opium poppy genome and morphinan production.</title>
        <authorList>
            <person name="Guo L."/>
            <person name="Winzer T."/>
            <person name="Yang X."/>
            <person name="Li Y."/>
            <person name="Ning Z."/>
            <person name="He Z."/>
            <person name="Teodor R."/>
            <person name="Lu Y."/>
            <person name="Bowser T.A."/>
            <person name="Graham I.A."/>
            <person name="Ye K."/>
        </authorList>
    </citation>
    <scope>NUCLEOTIDE SEQUENCE [LARGE SCALE GENOMIC DNA]</scope>
    <source>
        <strain evidence="19">cv. HN1</strain>
        <tissue evidence="18">Leaves</tissue>
    </source>
</reference>
<dbReference type="InterPro" id="IPR036005">
    <property type="entry name" value="Creatinase/aminopeptidase-like"/>
</dbReference>
<dbReference type="Pfam" id="PF00557">
    <property type="entry name" value="Peptidase_M24"/>
    <property type="match status" value="1"/>
</dbReference>
<sequence length="200" mass="22615">MDESYFAYLFGVKETSFYGAIDIATRKSILFVTRLLAGYILVLGEANLLEYFNYLKEAFMVNMVCCTDEIAEVLHAHHGGSEKPVLFLLHEQNTDSNNFFKPTECKGMEEFETDLSVLHPILTECRAIKSDAELSLIRYANDVSSEAHVEAMRNMRAGMFEIQLRKIFLHHANTNGDGCSITCICSTGGNRPLKTEIWHC</sequence>
<comment type="catalytic activity">
    <reaction evidence="15">
        <text>Xaa-L-Pro dipeptide + H2O = an L-alpha-amino acid + L-proline</text>
        <dbReference type="Rhea" id="RHEA:76407"/>
        <dbReference type="ChEBI" id="CHEBI:15377"/>
        <dbReference type="ChEBI" id="CHEBI:59869"/>
        <dbReference type="ChEBI" id="CHEBI:60039"/>
        <dbReference type="ChEBI" id="CHEBI:195196"/>
        <dbReference type="EC" id="3.4.13.9"/>
    </reaction>
</comment>
<feature type="domain" description="Aminopeptidase P N-terminal" evidence="17">
    <location>
        <begin position="3"/>
        <end position="83"/>
    </location>
</feature>
<organism evidence="18 19">
    <name type="scientific">Papaver somniferum</name>
    <name type="common">Opium poppy</name>
    <dbReference type="NCBI Taxonomy" id="3469"/>
    <lineage>
        <taxon>Eukaryota</taxon>
        <taxon>Viridiplantae</taxon>
        <taxon>Streptophyta</taxon>
        <taxon>Embryophyta</taxon>
        <taxon>Tracheophyta</taxon>
        <taxon>Spermatophyta</taxon>
        <taxon>Magnoliopsida</taxon>
        <taxon>Ranunculales</taxon>
        <taxon>Papaveraceae</taxon>
        <taxon>Papaveroideae</taxon>
        <taxon>Papaver</taxon>
    </lineage>
</organism>
<dbReference type="GO" id="GO:0030145">
    <property type="term" value="F:manganese ion binding"/>
    <property type="evidence" value="ECO:0007669"/>
    <property type="project" value="InterPro"/>
</dbReference>
<dbReference type="Gene3D" id="3.40.350.10">
    <property type="entry name" value="Creatinase/prolidase N-terminal domain"/>
    <property type="match status" value="1"/>
</dbReference>
<dbReference type="Gramene" id="RZC51616">
    <property type="protein sequence ID" value="RZC51616"/>
    <property type="gene ID" value="C5167_020040"/>
</dbReference>
<comment type="subunit">
    <text evidence="2">Homodimer.</text>
</comment>
<dbReference type="InterPro" id="IPR052433">
    <property type="entry name" value="X-Pro_dipept-like"/>
</dbReference>
<protein>
    <recommendedName>
        <fullName evidence="11">Xaa-Pro dipeptidase</fullName>
        <ecNumber evidence="10">3.4.13.9</ecNumber>
    </recommendedName>
    <alternativeName>
        <fullName evidence="14">Imidodipeptidase</fullName>
    </alternativeName>
    <alternativeName>
        <fullName evidence="12">Peptidase D</fullName>
    </alternativeName>
    <alternativeName>
        <fullName evidence="13">Proline dipeptidase</fullName>
    </alternativeName>
</protein>
<dbReference type="GO" id="GO:0006508">
    <property type="term" value="P:proteolysis"/>
    <property type="evidence" value="ECO:0007669"/>
    <property type="project" value="UniProtKB-KW"/>
</dbReference>
<evidence type="ECO:0000256" key="3">
    <source>
        <dbReference type="ARBA" id="ARBA00022670"/>
    </source>
</evidence>
<keyword evidence="3" id="KW-0645">Protease</keyword>
<evidence type="ECO:0000256" key="7">
    <source>
        <dbReference type="ARBA" id="ARBA00023049"/>
    </source>
</evidence>
<evidence type="ECO:0000256" key="4">
    <source>
        <dbReference type="ARBA" id="ARBA00022723"/>
    </source>
</evidence>
<keyword evidence="5" id="KW-0378">Hydrolase</keyword>
<evidence type="ECO:0000259" key="17">
    <source>
        <dbReference type="Pfam" id="PF05195"/>
    </source>
</evidence>
<dbReference type="PANTHER" id="PTHR48480">
    <property type="match status" value="1"/>
</dbReference>
<evidence type="ECO:0000313" key="18">
    <source>
        <dbReference type="EMBL" id="RZC51616.1"/>
    </source>
</evidence>
<dbReference type="GO" id="GO:0070006">
    <property type="term" value="F:metalloaminopeptidase activity"/>
    <property type="evidence" value="ECO:0007669"/>
    <property type="project" value="InterPro"/>
</dbReference>
<dbReference type="GO" id="GO:0102009">
    <property type="term" value="F:proline dipeptidase activity"/>
    <property type="evidence" value="ECO:0007669"/>
    <property type="project" value="UniProtKB-EC"/>
</dbReference>
<dbReference type="InterPro" id="IPR029149">
    <property type="entry name" value="Creatin/AminoP/Spt16_N"/>
</dbReference>
<dbReference type="EMBL" id="CM010716">
    <property type="protein sequence ID" value="RZC51616.1"/>
    <property type="molecule type" value="Genomic_DNA"/>
</dbReference>
<dbReference type="InterPro" id="IPR000994">
    <property type="entry name" value="Pept_M24"/>
</dbReference>
<evidence type="ECO:0000259" key="16">
    <source>
        <dbReference type="Pfam" id="PF00557"/>
    </source>
</evidence>
<gene>
    <name evidence="18" type="ORF">C5167_020040</name>
</gene>
<evidence type="ECO:0000256" key="2">
    <source>
        <dbReference type="ARBA" id="ARBA00011738"/>
    </source>
</evidence>
<evidence type="ECO:0000256" key="6">
    <source>
        <dbReference type="ARBA" id="ARBA00022997"/>
    </source>
</evidence>
<keyword evidence="4" id="KW-0479">Metal-binding</keyword>
<dbReference type="Pfam" id="PF05195">
    <property type="entry name" value="AMP_N"/>
    <property type="match status" value="1"/>
</dbReference>
<dbReference type="Gene3D" id="3.90.230.10">
    <property type="entry name" value="Creatinase/methionine aminopeptidase superfamily"/>
    <property type="match status" value="1"/>
</dbReference>
<name>A0A4Y7IU00_PAPSO</name>
<evidence type="ECO:0000256" key="1">
    <source>
        <dbReference type="ARBA" id="ARBA00001936"/>
    </source>
</evidence>
<evidence type="ECO:0000256" key="8">
    <source>
        <dbReference type="ARBA" id="ARBA00023211"/>
    </source>
</evidence>
<evidence type="ECO:0000256" key="11">
    <source>
        <dbReference type="ARBA" id="ARBA00044141"/>
    </source>
</evidence>
<evidence type="ECO:0000313" key="19">
    <source>
        <dbReference type="Proteomes" id="UP000316621"/>
    </source>
</evidence>
<dbReference type="PANTHER" id="PTHR48480:SF2">
    <property type="entry name" value="PEPTIDASE D"/>
    <property type="match status" value="1"/>
</dbReference>
<evidence type="ECO:0000256" key="5">
    <source>
        <dbReference type="ARBA" id="ARBA00022801"/>
    </source>
</evidence>
<evidence type="ECO:0000256" key="12">
    <source>
        <dbReference type="ARBA" id="ARBA00044252"/>
    </source>
</evidence>
<dbReference type="InterPro" id="IPR007865">
    <property type="entry name" value="Aminopep_P_N"/>
</dbReference>
<dbReference type="AlphaFoldDB" id="A0A4Y7IU00"/>
<dbReference type="SUPFAM" id="SSF55920">
    <property type="entry name" value="Creatinase/aminopeptidase"/>
    <property type="match status" value="1"/>
</dbReference>
<accession>A0A4Y7IU00</accession>
<evidence type="ECO:0000256" key="13">
    <source>
        <dbReference type="ARBA" id="ARBA00044284"/>
    </source>
</evidence>
<evidence type="ECO:0000256" key="14">
    <source>
        <dbReference type="ARBA" id="ARBA00044351"/>
    </source>
</evidence>
<comment type="similarity">
    <text evidence="9">Belongs to the peptidase M24B family. Eukaryotic-type prolidase subfamily.</text>
</comment>
<keyword evidence="6" id="KW-0224">Dipeptidase</keyword>
<keyword evidence="19" id="KW-1185">Reference proteome</keyword>
<dbReference type="Proteomes" id="UP000316621">
    <property type="component" value="Chromosome 2"/>
</dbReference>
<dbReference type="SUPFAM" id="SSF53092">
    <property type="entry name" value="Creatinase/prolidase N-terminal domain"/>
    <property type="match status" value="1"/>
</dbReference>
<dbReference type="EC" id="3.4.13.9" evidence="10"/>
<evidence type="ECO:0000256" key="15">
    <source>
        <dbReference type="ARBA" id="ARBA00048994"/>
    </source>
</evidence>
<evidence type="ECO:0000256" key="10">
    <source>
        <dbReference type="ARBA" id="ARBA00044051"/>
    </source>
</evidence>
<comment type="cofactor">
    <cofactor evidence="1">
        <name>Mn(2+)</name>
        <dbReference type="ChEBI" id="CHEBI:29035"/>
    </cofactor>
</comment>
<evidence type="ECO:0000256" key="9">
    <source>
        <dbReference type="ARBA" id="ARBA00043990"/>
    </source>
</evidence>
<proteinExistence type="inferred from homology"/>
<dbReference type="STRING" id="3469.A0A4Y7IU00"/>
<feature type="domain" description="Peptidase M24" evidence="16">
    <location>
        <begin position="136"/>
        <end position="191"/>
    </location>
</feature>
<keyword evidence="8" id="KW-0464">Manganese</keyword>
<keyword evidence="7" id="KW-0482">Metalloprotease</keyword>